<dbReference type="EnsemblMetazoa" id="HelroT180534">
    <property type="protein sequence ID" value="HelroP180534"/>
    <property type="gene ID" value="HelroG180534"/>
</dbReference>
<evidence type="ECO:0000313" key="2">
    <source>
        <dbReference type="EMBL" id="ESN93882.1"/>
    </source>
</evidence>
<dbReference type="OrthoDB" id="6075236at2759"/>
<dbReference type="CTD" id="20207761"/>
<evidence type="ECO:0000313" key="4">
    <source>
        <dbReference type="Proteomes" id="UP000015101"/>
    </source>
</evidence>
<gene>
    <name evidence="3" type="primary">20207761</name>
    <name evidence="2" type="ORF">HELRODRAFT_180534</name>
</gene>
<accession>T1FG12</accession>
<sequence>MNCDLNPNVMDLPRSRDCSQRMMENNDNRMLKPQHHYDTSMFHFLSNENQDNSPFVILPKNDYESIKKELTTVKQSLSDFKNLVTFEIQQLKQDNTELMKQVEKCKCDQQQAELLKNKNNNNNNNNSNTNNNNSSNNNSMWNMENGWENTKPMFSGVPMMNDVNNLCSPITSTPDRCRVSGEITDINASGLLGMPKIESIPPPDNKLVQLLPNYDIFVNKLNLQIVVNEGLSHKDNGALYVLRRLIPLVFTWEELAFSRGQGLNCKSTEDVSNKFPLDPTKVLACKAYMRKFCLESGCLEPPERAINQTFSHQVNYARRRIRDAKEPKIPSMKKQQKRGRKPKIRLQGICPFKQAMEFTRYKMR</sequence>
<dbReference type="EMBL" id="KB097587">
    <property type="protein sequence ID" value="ESN93882.1"/>
    <property type="molecule type" value="Genomic_DNA"/>
</dbReference>
<organism evidence="3 4">
    <name type="scientific">Helobdella robusta</name>
    <name type="common">Californian leech</name>
    <dbReference type="NCBI Taxonomy" id="6412"/>
    <lineage>
        <taxon>Eukaryota</taxon>
        <taxon>Metazoa</taxon>
        <taxon>Spiralia</taxon>
        <taxon>Lophotrochozoa</taxon>
        <taxon>Annelida</taxon>
        <taxon>Clitellata</taxon>
        <taxon>Hirudinea</taxon>
        <taxon>Rhynchobdellida</taxon>
        <taxon>Glossiphoniidae</taxon>
        <taxon>Helobdella</taxon>
    </lineage>
</organism>
<reference evidence="3" key="3">
    <citation type="submission" date="2015-06" db="UniProtKB">
        <authorList>
            <consortium name="EnsemblMetazoa"/>
        </authorList>
    </citation>
    <scope>IDENTIFICATION</scope>
</reference>
<dbReference type="RefSeq" id="XP_009028083.1">
    <property type="nucleotide sequence ID" value="XM_009029835.1"/>
</dbReference>
<dbReference type="Proteomes" id="UP000015101">
    <property type="component" value="Unassembled WGS sequence"/>
</dbReference>
<dbReference type="EMBL" id="AMQM01007244">
    <property type="status" value="NOT_ANNOTATED_CDS"/>
    <property type="molecule type" value="Genomic_DNA"/>
</dbReference>
<evidence type="ECO:0000256" key="1">
    <source>
        <dbReference type="SAM" id="MobiDB-lite"/>
    </source>
</evidence>
<dbReference type="AlphaFoldDB" id="T1FG12"/>
<dbReference type="GeneID" id="20207761"/>
<reference evidence="2 4" key="2">
    <citation type="journal article" date="2013" name="Nature">
        <title>Insights into bilaterian evolution from three spiralian genomes.</title>
        <authorList>
            <person name="Simakov O."/>
            <person name="Marletaz F."/>
            <person name="Cho S.J."/>
            <person name="Edsinger-Gonzales E."/>
            <person name="Havlak P."/>
            <person name="Hellsten U."/>
            <person name="Kuo D.H."/>
            <person name="Larsson T."/>
            <person name="Lv J."/>
            <person name="Arendt D."/>
            <person name="Savage R."/>
            <person name="Osoegawa K."/>
            <person name="de Jong P."/>
            <person name="Grimwood J."/>
            <person name="Chapman J.A."/>
            <person name="Shapiro H."/>
            <person name="Aerts A."/>
            <person name="Otillar R.P."/>
            <person name="Terry A.Y."/>
            <person name="Boore J.L."/>
            <person name="Grigoriev I.V."/>
            <person name="Lindberg D.R."/>
            <person name="Seaver E.C."/>
            <person name="Weisblat D.A."/>
            <person name="Putnam N.H."/>
            <person name="Rokhsar D.S."/>
        </authorList>
    </citation>
    <scope>NUCLEOTIDE SEQUENCE</scope>
</reference>
<evidence type="ECO:0008006" key="5">
    <source>
        <dbReference type="Google" id="ProtNLM"/>
    </source>
</evidence>
<feature type="compositionally biased region" description="Low complexity" evidence="1">
    <location>
        <begin position="117"/>
        <end position="147"/>
    </location>
</feature>
<protein>
    <recommendedName>
        <fullName evidence="5">BEN domain-containing protein</fullName>
    </recommendedName>
</protein>
<name>T1FG12_HELRO</name>
<evidence type="ECO:0000313" key="3">
    <source>
        <dbReference type="EnsemblMetazoa" id="HelroP180534"/>
    </source>
</evidence>
<proteinExistence type="predicted"/>
<dbReference type="HOGENOM" id="CLU_761368_0_0_1"/>
<feature type="region of interest" description="Disordered" evidence="1">
    <location>
        <begin position="116"/>
        <end position="147"/>
    </location>
</feature>
<dbReference type="InParanoid" id="T1FG12"/>
<reference evidence="4" key="1">
    <citation type="submission" date="2012-12" db="EMBL/GenBank/DDBJ databases">
        <authorList>
            <person name="Hellsten U."/>
            <person name="Grimwood J."/>
            <person name="Chapman J.A."/>
            <person name="Shapiro H."/>
            <person name="Aerts A."/>
            <person name="Otillar R.P."/>
            <person name="Terry A.Y."/>
            <person name="Boore J.L."/>
            <person name="Simakov O."/>
            <person name="Marletaz F."/>
            <person name="Cho S.-J."/>
            <person name="Edsinger-Gonzales E."/>
            <person name="Havlak P."/>
            <person name="Kuo D.-H."/>
            <person name="Larsson T."/>
            <person name="Lv J."/>
            <person name="Arendt D."/>
            <person name="Savage R."/>
            <person name="Osoegawa K."/>
            <person name="de Jong P."/>
            <person name="Lindberg D.R."/>
            <person name="Seaver E.C."/>
            <person name="Weisblat D.A."/>
            <person name="Putnam N.H."/>
            <person name="Grigoriev I.V."/>
            <person name="Rokhsar D.S."/>
        </authorList>
    </citation>
    <scope>NUCLEOTIDE SEQUENCE</scope>
</reference>
<dbReference type="KEGG" id="hro:HELRODRAFT_180534"/>
<keyword evidence="4" id="KW-1185">Reference proteome</keyword>